<comment type="caution">
    <text evidence="1">The sequence shown here is derived from an EMBL/GenBank/DDBJ whole genome shotgun (WGS) entry which is preliminary data.</text>
</comment>
<name>A0A5B7FPS9_PORTR</name>
<accession>A0A5B7FPS9</accession>
<dbReference type="AlphaFoldDB" id="A0A5B7FPS9"/>
<evidence type="ECO:0000313" key="2">
    <source>
        <dbReference type="Proteomes" id="UP000324222"/>
    </source>
</evidence>
<protein>
    <submittedName>
        <fullName evidence="1">Uncharacterized protein</fullName>
    </submittedName>
</protein>
<dbReference type="Proteomes" id="UP000324222">
    <property type="component" value="Unassembled WGS sequence"/>
</dbReference>
<sequence>MRIEKVGGNREGVTLSCLRQLCFGEEKMSFSRGEVVFYRLKIRSKTANVIEVNEEKSRKVSKHFRSPPREQSDLGIFLVPSPEGDSEAGFGVAILNSEFQAYLKSICGKRCSASAHLVAQAILFKVVPILGPISPPGRIFAWCNHLECGYQGDM</sequence>
<dbReference type="EMBL" id="VSRR010008880">
    <property type="protein sequence ID" value="MPC49451.1"/>
    <property type="molecule type" value="Genomic_DNA"/>
</dbReference>
<proteinExistence type="predicted"/>
<evidence type="ECO:0000313" key="1">
    <source>
        <dbReference type="EMBL" id="MPC49451.1"/>
    </source>
</evidence>
<keyword evidence="2" id="KW-1185">Reference proteome</keyword>
<reference evidence="1 2" key="1">
    <citation type="submission" date="2019-05" db="EMBL/GenBank/DDBJ databases">
        <title>Another draft genome of Portunus trituberculatus and its Hox gene families provides insights of decapod evolution.</title>
        <authorList>
            <person name="Jeong J.-H."/>
            <person name="Song I."/>
            <person name="Kim S."/>
            <person name="Choi T."/>
            <person name="Kim D."/>
            <person name="Ryu S."/>
            <person name="Kim W."/>
        </authorList>
    </citation>
    <scope>NUCLEOTIDE SEQUENCE [LARGE SCALE GENOMIC DNA]</scope>
    <source>
        <tissue evidence="1">Muscle</tissue>
    </source>
</reference>
<organism evidence="1 2">
    <name type="scientific">Portunus trituberculatus</name>
    <name type="common">Swimming crab</name>
    <name type="synonym">Neptunus trituberculatus</name>
    <dbReference type="NCBI Taxonomy" id="210409"/>
    <lineage>
        <taxon>Eukaryota</taxon>
        <taxon>Metazoa</taxon>
        <taxon>Ecdysozoa</taxon>
        <taxon>Arthropoda</taxon>
        <taxon>Crustacea</taxon>
        <taxon>Multicrustacea</taxon>
        <taxon>Malacostraca</taxon>
        <taxon>Eumalacostraca</taxon>
        <taxon>Eucarida</taxon>
        <taxon>Decapoda</taxon>
        <taxon>Pleocyemata</taxon>
        <taxon>Brachyura</taxon>
        <taxon>Eubrachyura</taxon>
        <taxon>Portunoidea</taxon>
        <taxon>Portunidae</taxon>
        <taxon>Portuninae</taxon>
        <taxon>Portunus</taxon>
    </lineage>
</organism>
<gene>
    <name evidence="1" type="ORF">E2C01_043253</name>
</gene>